<dbReference type="Proteomes" id="UP000593892">
    <property type="component" value="Chromosome"/>
</dbReference>
<evidence type="ECO:0000313" key="3">
    <source>
        <dbReference type="Proteomes" id="UP000593892"/>
    </source>
</evidence>
<gene>
    <name evidence="2" type="ORF">IRI77_12160</name>
</gene>
<proteinExistence type="predicted"/>
<protein>
    <submittedName>
        <fullName evidence="2">PEP-CTERM sorting domain-containing protein</fullName>
    </submittedName>
</protein>
<name>A0A7S7NVP6_PALFE</name>
<accession>A0A7S7NVP6</accession>
<dbReference type="RefSeq" id="WP_194452323.1">
    <property type="nucleotide sequence ID" value="NZ_CP063849.1"/>
</dbReference>
<feature type="compositionally biased region" description="Basic and acidic residues" evidence="1">
    <location>
        <begin position="149"/>
        <end position="160"/>
    </location>
</feature>
<reference evidence="2 3" key="1">
    <citation type="submission" date="2020-10" db="EMBL/GenBank/DDBJ databases">
        <title>Complete genome sequence of Paludibaculum fermentans P105T, a facultatively anaerobic acidobacterium capable of dissimilatory Fe(III) reduction.</title>
        <authorList>
            <person name="Dedysh S.N."/>
            <person name="Beletsky A.V."/>
            <person name="Kulichevskaya I.S."/>
            <person name="Mardanov A.V."/>
            <person name="Ravin N.V."/>
        </authorList>
    </citation>
    <scope>NUCLEOTIDE SEQUENCE [LARGE SCALE GENOMIC DNA]</scope>
    <source>
        <strain evidence="2 3">P105</strain>
    </source>
</reference>
<organism evidence="2 3">
    <name type="scientific">Paludibaculum fermentans</name>
    <dbReference type="NCBI Taxonomy" id="1473598"/>
    <lineage>
        <taxon>Bacteria</taxon>
        <taxon>Pseudomonadati</taxon>
        <taxon>Acidobacteriota</taxon>
        <taxon>Terriglobia</taxon>
        <taxon>Bryobacterales</taxon>
        <taxon>Bryobacteraceae</taxon>
        <taxon>Paludibaculum</taxon>
    </lineage>
</organism>
<dbReference type="EMBL" id="CP063849">
    <property type="protein sequence ID" value="QOY90664.1"/>
    <property type="molecule type" value="Genomic_DNA"/>
</dbReference>
<evidence type="ECO:0000256" key="1">
    <source>
        <dbReference type="SAM" id="MobiDB-lite"/>
    </source>
</evidence>
<evidence type="ECO:0000313" key="2">
    <source>
        <dbReference type="EMBL" id="QOY90664.1"/>
    </source>
</evidence>
<dbReference type="InterPro" id="IPR013424">
    <property type="entry name" value="Ice-binding_C"/>
</dbReference>
<dbReference type="AlphaFoldDB" id="A0A7S7NVP6"/>
<sequence>MEFNVLGAVPAPSTPFCLDLNSLGSTSGSCLAVGLASVRNGATQFQIVGNPNNLATLQLSPSGSYWLVYLDGQSNQNPPSSVLTRNSATGGSDLLILNDGTHGALHGRSNVPGTWTIIEPSEAPVPEPATWTAMATGLGLVGLLRGKRKTADPSGHEREPGSPGRSQPLV</sequence>
<dbReference type="NCBIfam" id="TIGR02595">
    <property type="entry name" value="PEP_CTERM"/>
    <property type="match status" value="1"/>
</dbReference>
<feature type="region of interest" description="Disordered" evidence="1">
    <location>
        <begin position="146"/>
        <end position="170"/>
    </location>
</feature>
<dbReference type="KEGG" id="pfer:IRI77_12160"/>
<keyword evidence="3" id="KW-1185">Reference proteome</keyword>